<accession>A0A4S8MVV4</accession>
<dbReference type="InterPro" id="IPR013520">
    <property type="entry name" value="Ribonucl_H"/>
</dbReference>
<dbReference type="InterPro" id="IPR036397">
    <property type="entry name" value="RNaseH_sf"/>
</dbReference>
<dbReference type="CDD" id="cd06133">
    <property type="entry name" value="ERI-1_3'hExo_like"/>
    <property type="match status" value="1"/>
</dbReference>
<keyword evidence="4" id="KW-1133">Transmembrane helix</keyword>
<keyword evidence="4" id="KW-0812">Transmembrane</keyword>
<dbReference type="GO" id="GO:0000175">
    <property type="term" value="F:3'-5'-RNA exonuclease activity"/>
    <property type="evidence" value="ECO:0007669"/>
    <property type="project" value="InterPro"/>
</dbReference>
<feature type="domain" description="Exonuclease" evidence="5">
    <location>
        <begin position="107"/>
        <end position="320"/>
    </location>
</feature>
<protein>
    <recommendedName>
        <fullName evidence="5">Exonuclease domain-containing protein</fullName>
    </recommendedName>
</protein>
<keyword evidence="7" id="KW-1185">Reference proteome</keyword>
<dbReference type="AlphaFoldDB" id="A0A4S8MVV4"/>
<dbReference type="OrthoDB" id="448399at2759"/>
<dbReference type="InterPro" id="IPR051274">
    <property type="entry name" value="3-5_Exoribonuclease"/>
</dbReference>
<evidence type="ECO:0000256" key="2">
    <source>
        <dbReference type="ARBA" id="ARBA00022801"/>
    </source>
</evidence>
<dbReference type="SUPFAM" id="SSF53098">
    <property type="entry name" value="Ribonuclease H-like"/>
    <property type="match status" value="1"/>
</dbReference>
<dbReference type="Proteomes" id="UP000297245">
    <property type="component" value="Unassembled WGS sequence"/>
</dbReference>
<evidence type="ECO:0000313" key="7">
    <source>
        <dbReference type="Proteomes" id="UP000297245"/>
    </source>
</evidence>
<dbReference type="Pfam" id="PF00929">
    <property type="entry name" value="RNase_T"/>
    <property type="match status" value="1"/>
</dbReference>
<dbReference type="PANTHER" id="PTHR23044">
    <property type="entry name" value="3'-5' EXONUCLEASE ERI1-RELATED"/>
    <property type="match status" value="1"/>
</dbReference>
<dbReference type="EMBL" id="ML179037">
    <property type="protein sequence ID" value="THV07453.1"/>
    <property type="molecule type" value="Genomic_DNA"/>
</dbReference>
<evidence type="ECO:0000256" key="3">
    <source>
        <dbReference type="ARBA" id="ARBA00022839"/>
    </source>
</evidence>
<evidence type="ECO:0000256" key="4">
    <source>
        <dbReference type="SAM" id="Phobius"/>
    </source>
</evidence>
<dbReference type="GO" id="GO:0003676">
    <property type="term" value="F:nucleic acid binding"/>
    <property type="evidence" value="ECO:0007669"/>
    <property type="project" value="InterPro"/>
</dbReference>
<organism evidence="6 7">
    <name type="scientific">Dendrothele bispora (strain CBS 962.96)</name>
    <dbReference type="NCBI Taxonomy" id="1314807"/>
    <lineage>
        <taxon>Eukaryota</taxon>
        <taxon>Fungi</taxon>
        <taxon>Dikarya</taxon>
        <taxon>Basidiomycota</taxon>
        <taxon>Agaricomycotina</taxon>
        <taxon>Agaricomycetes</taxon>
        <taxon>Agaricomycetidae</taxon>
        <taxon>Agaricales</taxon>
        <taxon>Agaricales incertae sedis</taxon>
        <taxon>Dendrothele</taxon>
    </lineage>
</organism>
<sequence>MISQLETLTWILITLILASLAMLVLFRSQLRALLPRVPRYKTASNIIAESKLHQHRDYSVDSLSDTLPWDIVKKAGEKKPQGSPVVKSAPNKQGRVKKNLIAQPFDAFLALDFEGTCMEGSGFDYPNEVIEFPVVLMRWKDKNVQGEASQLAVVDEFHAFVKPTWKPRLTKFCTDLTGITQDQVDGAPDFVDVLWKLRAFMVKNKLIQESDGKAETRFCWCTDGPWDLGDLLTKQCFHSRIQPPNWLQNNVMDVRRVVKSWMAENGGSGSNGASFNIRGQLAALDLKFQGRLHSGIDFCFPQDARNVSRIVTELARRGVKLQPNLTVTRRKRFNWMGRAGQVREEEMIMTTRR</sequence>
<proteinExistence type="predicted"/>
<dbReference type="InterPro" id="IPR012337">
    <property type="entry name" value="RNaseH-like_sf"/>
</dbReference>
<name>A0A4S8MVV4_DENBC</name>
<dbReference type="Gene3D" id="3.30.420.10">
    <property type="entry name" value="Ribonuclease H-like superfamily/Ribonuclease H"/>
    <property type="match status" value="1"/>
</dbReference>
<feature type="transmembrane region" description="Helical" evidence="4">
    <location>
        <begin position="7"/>
        <end position="26"/>
    </location>
</feature>
<keyword evidence="2" id="KW-0378">Hydrolase</keyword>
<keyword evidence="1" id="KW-0540">Nuclease</keyword>
<evidence type="ECO:0000259" key="5">
    <source>
        <dbReference type="SMART" id="SM00479"/>
    </source>
</evidence>
<keyword evidence="3" id="KW-0269">Exonuclease</keyword>
<evidence type="ECO:0000256" key="1">
    <source>
        <dbReference type="ARBA" id="ARBA00022722"/>
    </source>
</evidence>
<evidence type="ECO:0000313" key="6">
    <source>
        <dbReference type="EMBL" id="THV07453.1"/>
    </source>
</evidence>
<dbReference type="PANTHER" id="PTHR23044:SF61">
    <property type="entry name" value="3'-5' EXORIBONUCLEASE 1-RELATED"/>
    <property type="match status" value="1"/>
</dbReference>
<dbReference type="SMART" id="SM00479">
    <property type="entry name" value="EXOIII"/>
    <property type="match status" value="1"/>
</dbReference>
<keyword evidence="4" id="KW-0472">Membrane</keyword>
<gene>
    <name evidence="6" type="ORF">K435DRAFT_257846</name>
</gene>
<dbReference type="InterPro" id="IPR047201">
    <property type="entry name" value="ERI-1_3'hExo-like"/>
</dbReference>
<reference evidence="6 7" key="1">
    <citation type="journal article" date="2019" name="Nat. Ecol. Evol.">
        <title>Megaphylogeny resolves global patterns of mushroom evolution.</title>
        <authorList>
            <person name="Varga T."/>
            <person name="Krizsan K."/>
            <person name="Foldi C."/>
            <person name="Dima B."/>
            <person name="Sanchez-Garcia M."/>
            <person name="Sanchez-Ramirez S."/>
            <person name="Szollosi G.J."/>
            <person name="Szarkandi J.G."/>
            <person name="Papp V."/>
            <person name="Albert L."/>
            <person name="Andreopoulos W."/>
            <person name="Angelini C."/>
            <person name="Antonin V."/>
            <person name="Barry K.W."/>
            <person name="Bougher N.L."/>
            <person name="Buchanan P."/>
            <person name="Buyck B."/>
            <person name="Bense V."/>
            <person name="Catcheside P."/>
            <person name="Chovatia M."/>
            <person name="Cooper J."/>
            <person name="Damon W."/>
            <person name="Desjardin D."/>
            <person name="Finy P."/>
            <person name="Geml J."/>
            <person name="Haridas S."/>
            <person name="Hughes K."/>
            <person name="Justo A."/>
            <person name="Karasinski D."/>
            <person name="Kautmanova I."/>
            <person name="Kiss B."/>
            <person name="Kocsube S."/>
            <person name="Kotiranta H."/>
            <person name="LaButti K.M."/>
            <person name="Lechner B.E."/>
            <person name="Liimatainen K."/>
            <person name="Lipzen A."/>
            <person name="Lukacs Z."/>
            <person name="Mihaltcheva S."/>
            <person name="Morgado L.N."/>
            <person name="Niskanen T."/>
            <person name="Noordeloos M.E."/>
            <person name="Ohm R.A."/>
            <person name="Ortiz-Santana B."/>
            <person name="Ovrebo C."/>
            <person name="Racz N."/>
            <person name="Riley R."/>
            <person name="Savchenko A."/>
            <person name="Shiryaev A."/>
            <person name="Soop K."/>
            <person name="Spirin V."/>
            <person name="Szebenyi C."/>
            <person name="Tomsovsky M."/>
            <person name="Tulloss R.E."/>
            <person name="Uehling J."/>
            <person name="Grigoriev I.V."/>
            <person name="Vagvolgyi C."/>
            <person name="Papp T."/>
            <person name="Martin F.M."/>
            <person name="Miettinen O."/>
            <person name="Hibbett D.S."/>
            <person name="Nagy L.G."/>
        </authorList>
    </citation>
    <scope>NUCLEOTIDE SEQUENCE [LARGE SCALE GENOMIC DNA]</scope>
    <source>
        <strain evidence="6 7">CBS 962.96</strain>
    </source>
</reference>